<feature type="transmembrane region" description="Helical" evidence="2">
    <location>
        <begin position="128"/>
        <end position="149"/>
    </location>
</feature>
<evidence type="ECO:0000313" key="4">
    <source>
        <dbReference type="Proteomes" id="UP001332243"/>
    </source>
</evidence>
<feature type="transmembrane region" description="Helical" evidence="2">
    <location>
        <begin position="77"/>
        <end position="99"/>
    </location>
</feature>
<feature type="transmembrane region" description="Helical" evidence="2">
    <location>
        <begin position="49"/>
        <end position="71"/>
    </location>
</feature>
<proteinExistence type="predicted"/>
<dbReference type="EMBL" id="JAZGQK010000046">
    <property type="protein sequence ID" value="MEE6263878.1"/>
    <property type="molecule type" value="Genomic_DNA"/>
</dbReference>
<keyword evidence="2" id="KW-0812">Transmembrane</keyword>
<feature type="region of interest" description="Disordered" evidence="1">
    <location>
        <begin position="362"/>
        <end position="392"/>
    </location>
</feature>
<feature type="transmembrane region" description="Helical" evidence="2">
    <location>
        <begin position="106"/>
        <end position="122"/>
    </location>
</feature>
<keyword evidence="2" id="KW-0472">Membrane</keyword>
<dbReference type="RefSeq" id="WP_331218672.1">
    <property type="nucleotide sequence ID" value="NZ_JAZGQK010000046.1"/>
</dbReference>
<keyword evidence="2" id="KW-1133">Transmembrane helix</keyword>
<reference evidence="3 4" key="1">
    <citation type="submission" date="2024-01" db="EMBL/GenBank/DDBJ databases">
        <title>Genome insights into Plantactinospora sonchi sp. nov.</title>
        <authorList>
            <person name="Wang L."/>
        </authorList>
    </citation>
    <scope>NUCLEOTIDE SEQUENCE [LARGE SCALE GENOMIC DNA]</scope>
    <source>
        <strain evidence="3 4">NEAU-QY2</strain>
    </source>
</reference>
<feature type="region of interest" description="Disordered" evidence="1">
    <location>
        <begin position="1"/>
        <end position="41"/>
    </location>
</feature>
<gene>
    <name evidence="3" type="ORF">V1633_36060</name>
</gene>
<comment type="caution">
    <text evidence="3">The sequence shown here is derived from an EMBL/GenBank/DDBJ whole genome shotgun (WGS) entry which is preliminary data.</text>
</comment>
<sequence length="415" mass="43832">MSTDPAGGPTGSTTTTGPVGGPTGSTTMSELAGGPTGTVTTTVERGPRLAAVLIAFGWHLAINLPAVLAHWDRYRSPWVVGVGWLVYVVVGAVAATHLLRGTRAPVWPLIGVLLVVDVAVLACTPPEAIFDSANFGWATLAWFALLLLWGRRIPELVAVLAVGALVALVGVLVDTDRGPAELSRYAMTVYGTIVLPIAMMIAINLLTELTGRTARAAAARAAIETERAVAGRVHRARRDRLTELNRTAGAILTELAEGRADPSDPAVQRRCALEASRLRRLIAESDDVPDPLLHELRACVDVVERNGLQVDFVAVGSLPPLPVEIRRRLAEPLTATLAAATRWARLTVVAQPDEVVVSLTTPGTSTVASGPASTDGGNIGISGDGRSGGPDNGEEVEYLCEKDEDMVWVQTRWRA</sequence>
<feature type="transmembrane region" description="Helical" evidence="2">
    <location>
        <begin position="156"/>
        <end position="173"/>
    </location>
</feature>
<evidence type="ECO:0000256" key="2">
    <source>
        <dbReference type="SAM" id="Phobius"/>
    </source>
</evidence>
<name>A0ABU7S521_9ACTN</name>
<evidence type="ECO:0000313" key="3">
    <source>
        <dbReference type="EMBL" id="MEE6263878.1"/>
    </source>
</evidence>
<feature type="compositionally biased region" description="Polar residues" evidence="1">
    <location>
        <begin position="362"/>
        <end position="376"/>
    </location>
</feature>
<organism evidence="3 4">
    <name type="scientific">Plantactinospora sonchi</name>
    <dbReference type="NCBI Taxonomy" id="1544735"/>
    <lineage>
        <taxon>Bacteria</taxon>
        <taxon>Bacillati</taxon>
        <taxon>Actinomycetota</taxon>
        <taxon>Actinomycetes</taxon>
        <taxon>Micromonosporales</taxon>
        <taxon>Micromonosporaceae</taxon>
        <taxon>Plantactinospora</taxon>
    </lineage>
</organism>
<accession>A0ABU7S521</accession>
<keyword evidence="4" id="KW-1185">Reference proteome</keyword>
<protein>
    <recommendedName>
        <fullName evidence="5">Histidine kinase</fullName>
    </recommendedName>
</protein>
<feature type="compositionally biased region" description="Gly residues" evidence="1">
    <location>
        <begin position="377"/>
        <end position="391"/>
    </location>
</feature>
<evidence type="ECO:0000256" key="1">
    <source>
        <dbReference type="SAM" id="MobiDB-lite"/>
    </source>
</evidence>
<evidence type="ECO:0008006" key="5">
    <source>
        <dbReference type="Google" id="ProtNLM"/>
    </source>
</evidence>
<feature type="transmembrane region" description="Helical" evidence="2">
    <location>
        <begin position="185"/>
        <end position="206"/>
    </location>
</feature>
<dbReference type="Proteomes" id="UP001332243">
    <property type="component" value="Unassembled WGS sequence"/>
</dbReference>
<feature type="compositionally biased region" description="Low complexity" evidence="1">
    <location>
        <begin position="1"/>
        <end position="17"/>
    </location>
</feature>